<accession>A0A0F9BQP3</accession>
<dbReference type="AlphaFoldDB" id="A0A0F9BQP3"/>
<protein>
    <recommendedName>
        <fullName evidence="2">DUF6950 domain-containing protein</fullName>
    </recommendedName>
</protein>
<dbReference type="InterPro" id="IPR053802">
    <property type="entry name" value="DUF6950"/>
</dbReference>
<feature type="non-terminal residue" evidence="3">
    <location>
        <position position="1"/>
    </location>
</feature>
<comment type="caution">
    <text evidence="3">The sequence shown here is derived from an EMBL/GenBank/DDBJ whole genome shotgun (WGS) entry which is preliminary data.</text>
</comment>
<dbReference type="Pfam" id="PF22262">
    <property type="entry name" value="DUF6950"/>
    <property type="match status" value="1"/>
</dbReference>
<name>A0A0F9BQP3_9ZZZZ</name>
<feature type="domain" description="DUF6950" evidence="2">
    <location>
        <begin position="1"/>
        <end position="142"/>
    </location>
</feature>
<evidence type="ECO:0000313" key="3">
    <source>
        <dbReference type="EMBL" id="KKL24189.1"/>
    </source>
</evidence>
<keyword evidence="1" id="KW-0812">Transmembrane</keyword>
<evidence type="ECO:0000256" key="1">
    <source>
        <dbReference type="SAM" id="Phobius"/>
    </source>
</evidence>
<gene>
    <name evidence="3" type="ORF">LCGC14_2417810</name>
</gene>
<keyword evidence="1" id="KW-0472">Membrane</keyword>
<proteinExistence type="predicted"/>
<evidence type="ECO:0000259" key="2">
    <source>
        <dbReference type="Pfam" id="PF22262"/>
    </source>
</evidence>
<feature type="transmembrane region" description="Helical" evidence="1">
    <location>
        <begin position="20"/>
        <end position="42"/>
    </location>
</feature>
<sequence>DWPTRLDKYFEDCADNKFEYGVFDCAIFIADGILAMTGVDIIQEQRGKYKNEVEAKSLIRIIIPNSNSIQAAFDLIIRLVVKENKFKEVDRNFAQRGCLVLLDEMLNNSLGLLGLDGRQIYCPHPEEGLFILPIHHGCQFWNIE</sequence>
<reference evidence="3" key="1">
    <citation type="journal article" date="2015" name="Nature">
        <title>Complex archaea that bridge the gap between prokaryotes and eukaryotes.</title>
        <authorList>
            <person name="Spang A."/>
            <person name="Saw J.H."/>
            <person name="Jorgensen S.L."/>
            <person name="Zaremba-Niedzwiedzka K."/>
            <person name="Martijn J."/>
            <person name="Lind A.E."/>
            <person name="van Eijk R."/>
            <person name="Schleper C."/>
            <person name="Guy L."/>
            <person name="Ettema T.J."/>
        </authorList>
    </citation>
    <scope>NUCLEOTIDE SEQUENCE</scope>
</reference>
<organism evidence="3">
    <name type="scientific">marine sediment metagenome</name>
    <dbReference type="NCBI Taxonomy" id="412755"/>
    <lineage>
        <taxon>unclassified sequences</taxon>
        <taxon>metagenomes</taxon>
        <taxon>ecological metagenomes</taxon>
    </lineage>
</organism>
<dbReference type="EMBL" id="LAZR01036687">
    <property type="protein sequence ID" value="KKL24189.1"/>
    <property type="molecule type" value="Genomic_DNA"/>
</dbReference>
<keyword evidence="1" id="KW-1133">Transmembrane helix</keyword>